<keyword evidence="1" id="KW-0812">Transmembrane</keyword>
<evidence type="ECO:0008006" key="4">
    <source>
        <dbReference type="Google" id="ProtNLM"/>
    </source>
</evidence>
<dbReference type="Proteomes" id="UP001320460">
    <property type="component" value="Chromosome"/>
</dbReference>
<dbReference type="EMBL" id="AP025334">
    <property type="protein sequence ID" value="BDD52896.1"/>
    <property type="molecule type" value="Genomic_DNA"/>
</dbReference>
<evidence type="ECO:0000313" key="2">
    <source>
        <dbReference type="EMBL" id="BDD52896.1"/>
    </source>
</evidence>
<feature type="transmembrane region" description="Helical" evidence="1">
    <location>
        <begin position="20"/>
        <end position="40"/>
    </location>
</feature>
<protein>
    <recommendedName>
        <fullName evidence="4">Type VI secretion system protein ImpL</fullName>
    </recommendedName>
</protein>
<evidence type="ECO:0000256" key="1">
    <source>
        <dbReference type="SAM" id="Phobius"/>
    </source>
</evidence>
<evidence type="ECO:0000313" key="3">
    <source>
        <dbReference type="Proteomes" id="UP001320460"/>
    </source>
</evidence>
<reference evidence="2 3" key="1">
    <citation type="submission" date="2021-12" db="EMBL/GenBank/DDBJ databases">
        <title>Complete genome sequence of Phytobacter diazotrophicus TA9734.</title>
        <authorList>
            <person name="Kubota H."/>
            <person name="Nakayama Y."/>
            <person name="Ariyoshi T."/>
        </authorList>
    </citation>
    <scope>NUCLEOTIDE SEQUENCE [LARGE SCALE GENOMIC DNA]</scope>
    <source>
        <strain evidence="2 3">TA9734</strain>
    </source>
</reference>
<gene>
    <name evidence="2" type="ORF">PDTA9734_43830</name>
</gene>
<accession>A0ABN6LX50</accession>
<organism evidence="2 3">
    <name type="scientific">Phytobacter diazotrophicus</name>
    <dbReference type="NCBI Taxonomy" id="395631"/>
    <lineage>
        <taxon>Bacteria</taxon>
        <taxon>Pseudomonadati</taxon>
        <taxon>Pseudomonadota</taxon>
        <taxon>Gammaproteobacteria</taxon>
        <taxon>Enterobacterales</taxon>
        <taxon>Enterobacteriaceae</taxon>
        <taxon>Phytobacter</taxon>
    </lineage>
</organism>
<dbReference type="RefSeq" id="WP_107224459.1">
    <property type="nucleotide sequence ID" value="NZ_AP025334.1"/>
</dbReference>
<feature type="transmembrane region" description="Helical" evidence="1">
    <location>
        <begin position="52"/>
        <end position="75"/>
    </location>
</feature>
<proteinExistence type="predicted"/>
<keyword evidence="3" id="KW-1185">Reference proteome</keyword>
<sequence>MSVRLNTIPDAKDYPKKTGCVKWIMVSLLLPPTVLVSVFLPFRNEFAISGWYFWGAVSGIFIFIWSLAVSVYWLVFITQCIRVEAWNKRREEVILRETQRGRRALQILNLSLHTAMNGDSLVETTMNFLTRQSRLSTYSVLRGENMVRRSVIPVLTDQPITSRLPEIISRLFSDIKPQLCRLPDDFHINVFFEINTSLSVPIVIDICKDEWQKAGFSRTCLFSNSARGLAVIDDWLDNDIHKKAVLLVISLHLEPEQPELTAESACALLMANRLTQQAITPLALLHRPERLIDTTAMVEGIKQALDWMPVKPDALSGTWTATLNAEQRVALLSLNEPFIQEASLYELDAFLGRSDMAAPWLSIAAASLAAMHLHQPQLALSGEQGGDSLWAAVVSPHALAQEAS</sequence>
<keyword evidence="1" id="KW-1133">Transmembrane helix</keyword>
<name>A0ABN6LX50_9ENTR</name>
<keyword evidence="1" id="KW-0472">Membrane</keyword>